<feature type="non-terminal residue" evidence="1">
    <location>
        <position position="57"/>
    </location>
</feature>
<evidence type="ECO:0000313" key="2">
    <source>
        <dbReference type="Proteomes" id="UP001189429"/>
    </source>
</evidence>
<sequence length="57" mass="6398">ARKRVLDEIDKIPNLRDLLSRDMAEVRKAVGEGAMKAALIGSVNLAQPDEKLRRQNK</sequence>
<organism evidence="1 2">
    <name type="scientific">Prorocentrum cordatum</name>
    <dbReference type="NCBI Taxonomy" id="2364126"/>
    <lineage>
        <taxon>Eukaryota</taxon>
        <taxon>Sar</taxon>
        <taxon>Alveolata</taxon>
        <taxon>Dinophyceae</taxon>
        <taxon>Prorocentrales</taxon>
        <taxon>Prorocentraceae</taxon>
        <taxon>Prorocentrum</taxon>
    </lineage>
</organism>
<dbReference type="Proteomes" id="UP001189429">
    <property type="component" value="Unassembled WGS sequence"/>
</dbReference>
<name>A0ABN9RAJ4_9DINO</name>
<keyword evidence="2" id="KW-1185">Reference proteome</keyword>
<gene>
    <name evidence="1" type="ORF">PCOR1329_LOCUS18037</name>
</gene>
<accession>A0ABN9RAJ4</accession>
<reference evidence="1" key="1">
    <citation type="submission" date="2023-10" db="EMBL/GenBank/DDBJ databases">
        <authorList>
            <person name="Chen Y."/>
            <person name="Shah S."/>
            <person name="Dougan E. K."/>
            <person name="Thang M."/>
            <person name="Chan C."/>
        </authorList>
    </citation>
    <scope>NUCLEOTIDE SEQUENCE [LARGE SCALE GENOMIC DNA]</scope>
</reference>
<dbReference type="EMBL" id="CAUYUJ010005640">
    <property type="protein sequence ID" value="CAK0814445.1"/>
    <property type="molecule type" value="Genomic_DNA"/>
</dbReference>
<proteinExistence type="predicted"/>
<protein>
    <submittedName>
        <fullName evidence="1">Uncharacterized protein</fullName>
    </submittedName>
</protein>
<feature type="non-terminal residue" evidence="1">
    <location>
        <position position="1"/>
    </location>
</feature>
<comment type="caution">
    <text evidence="1">The sequence shown here is derived from an EMBL/GenBank/DDBJ whole genome shotgun (WGS) entry which is preliminary data.</text>
</comment>
<evidence type="ECO:0000313" key="1">
    <source>
        <dbReference type="EMBL" id="CAK0814445.1"/>
    </source>
</evidence>